<feature type="domain" description="MHD1" evidence="2">
    <location>
        <begin position="116"/>
        <end position="246"/>
    </location>
</feature>
<evidence type="ECO:0000256" key="1">
    <source>
        <dbReference type="SAM" id="MobiDB-lite"/>
    </source>
</evidence>
<gene>
    <name evidence="3" type="ORF">MUK42_35870</name>
</gene>
<dbReference type="PANTHER" id="PTHR31280">
    <property type="entry name" value="PROTEIN UNC-13 HOMOLOG"/>
    <property type="match status" value="1"/>
</dbReference>
<protein>
    <recommendedName>
        <fullName evidence="2">MHD1 domain-containing protein</fullName>
    </recommendedName>
</protein>
<dbReference type="OrthoDB" id="2015333at2759"/>
<dbReference type="Proteomes" id="UP001055439">
    <property type="component" value="Chromosome 8"/>
</dbReference>
<dbReference type="AlphaFoldDB" id="A0A9E7HFV9"/>
<dbReference type="InterPro" id="IPR057984">
    <property type="entry name" value="PATROL1_C"/>
</dbReference>
<organism evidence="3 4">
    <name type="scientific">Musa troglodytarum</name>
    <name type="common">fe'i banana</name>
    <dbReference type="NCBI Taxonomy" id="320322"/>
    <lineage>
        <taxon>Eukaryota</taxon>
        <taxon>Viridiplantae</taxon>
        <taxon>Streptophyta</taxon>
        <taxon>Embryophyta</taxon>
        <taxon>Tracheophyta</taxon>
        <taxon>Spermatophyta</taxon>
        <taxon>Magnoliopsida</taxon>
        <taxon>Liliopsida</taxon>
        <taxon>Zingiberales</taxon>
        <taxon>Musaceae</taxon>
        <taxon>Musa</taxon>
    </lineage>
</organism>
<dbReference type="EMBL" id="CP097510">
    <property type="protein sequence ID" value="URE29058.1"/>
    <property type="molecule type" value="Genomic_DNA"/>
</dbReference>
<name>A0A9E7HFV9_9LILI</name>
<dbReference type="PANTHER" id="PTHR31280:SF4">
    <property type="entry name" value="ELONGATION FACTOR TS (DUF810)"/>
    <property type="match status" value="1"/>
</dbReference>
<dbReference type="InterPro" id="IPR014770">
    <property type="entry name" value="Munc13_1"/>
</dbReference>
<proteinExistence type="predicted"/>
<sequence length="412" mass="46210">MMVQMRVSERTDSRTRKGLLRDREETDVARSRVDTYIQSSLRTAFVQPITDLMQRMELADSGRLSSKNQNTSTPVLSILKWRSLAAGVAVAALPSCYGDELKEFILNTTELTPDTDEVLKAADKYGGNKDGGKSLIKEMPPSEVDSAIDNLVKVWIKKRAHKRKEYVDQNSHKRIGNQGQTGKVVLPLRLKFLLIIDETLDVFFQLPIQMQKAMLSDLLEELDKSLQNYALKEHKAVLIPPLPALTRCEIGSKPRKKREKLQDMPKGRSQVGSKNGDGCYGLSQLCIRIRTLSQPKQIMLNGLHISFKLIGAACHEGILLLCETTAYKVIFHDSSHVLWDALYIGDTASCRIDPFIKELDPAAMEMISNTVPKRLVLLADGPFRAFSRQDSEIIEDFRLLKEIYLAAGAGLP</sequence>
<evidence type="ECO:0000313" key="3">
    <source>
        <dbReference type="EMBL" id="URE29058.1"/>
    </source>
</evidence>
<accession>A0A9E7HFV9</accession>
<reference evidence="3" key="1">
    <citation type="submission" date="2022-05" db="EMBL/GenBank/DDBJ databases">
        <title>The Musa troglodytarum L. genome provides insights into the mechanism of non-climacteric behaviour and enrichment of carotenoids.</title>
        <authorList>
            <person name="Wang J."/>
        </authorList>
    </citation>
    <scope>NUCLEOTIDE SEQUENCE</scope>
    <source>
        <tissue evidence="3">Leaf</tissue>
    </source>
</reference>
<dbReference type="Pfam" id="PF25761">
    <property type="entry name" value="TPR_PATROL1"/>
    <property type="match status" value="3"/>
</dbReference>
<dbReference type="PROSITE" id="PS51258">
    <property type="entry name" value="MHD1"/>
    <property type="match status" value="1"/>
</dbReference>
<dbReference type="InterPro" id="IPR008528">
    <property type="entry name" value="unc-13_homologue"/>
</dbReference>
<feature type="region of interest" description="Disordered" evidence="1">
    <location>
        <begin position="254"/>
        <end position="275"/>
    </location>
</feature>
<keyword evidence="4" id="KW-1185">Reference proteome</keyword>
<evidence type="ECO:0000313" key="4">
    <source>
        <dbReference type="Proteomes" id="UP001055439"/>
    </source>
</evidence>
<evidence type="ECO:0000259" key="2">
    <source>
        <dbReference type="PROSITE" id="PS51258"/>
    </source>
</evidence>